<accession>A0A383VTI5</accession>
<protein>
    <submittedName>
        <fullName evidence="1">Uncharacterized protein</fullName>
    </submittedName>
</protein>
<keyword evidence="2" id="KW-1185">Reference proteome</keyword>
<name>A0A383VTI5_TETOB</name>
<gene>
    <name evidence="1" type="ORF">BQ4739_LOCUS8599</name>
</gene>
<proteinExistence type="predicted"/>
<evidence type="ECO:0000313" key="1">
    <source>
        <dbReference type="EMBL" id="SZX68230.1"/>
    </source>
</evidence>
<evidence type="ECO:0000313" key="2">
    <source>
        <dbReference type="Proteomes" id="UP000256970"/>
    </source>
</evidence>
<dbReference type="OrthoDB" id="549785at2759"/>
<dbReference type="EMBL" id="FNXT01000847">
    <property type="protein sequence ID" value="SZX68230.1"/>
    <property type="molecule type" value="Genomic_DNA"/>
</dbReference>
<reference evidence="1 2" key="1">
    <citation type="submission" date="2016-10" db="EMBL/GenBank/DDBJ databases">
        <authorList>
            <person name="Cai Z."/>
        </authorList>
    </citation>
    <scope>NUCLEOTIDE SEQUENCE [LARGE SCALE GENOMIC DNA]</scope>
</reference>
<dbReference type="Proteomes" id="UP000256970">
    <property type="component" value="Unassembled WGS sequence"/>
</dbReference>
<sequence length="220" mass="24744">MDLIQQHGSQRAVELSNVASSSSRQFDRSSSFTAGNPVAWDDDSSDSSESLQEASPSSWATGAFEPFEVEEQATEVKYLRSAYTKKEQECEHLRQIIKELSQSRSKAHKTKVELEEQFAGLQKEFYRVLKVSELARTVSQQSVARAASLKTELSAAQDHARRARRRAAAADKSCKELREENAALKQKLLLLERLHLELGDDCRTSACARAYLFPHSMSLY</sequence>
<organism evidence="1 2">
    <name type="scientific">Tetradesmus obliquus</name>
    <name type="common">Green alga</name>
    <name type="synonym">Acutodesmus obliquus</name>
    <dbReference type="NCBI Taxonomy" id="3088"/>
    <lineage>
        <taxon>Eukaryota</taxon>
        <taxon>Viridiplantae</taxon>
        <taxon>Chlorophyta</taxon>
        <taxon>core chlorophytes</taxon>
        <taxon>Chlorophyceae</taxon>
        <taxon>CS clade</taxon>
        <taxon>Sphaeropleales</taxon>
        <taxon>Scenedesmaceae</taxon>
        <taxon>Tetradesmus</taxon>
    </lineage>
</organism>
<dbReference type="AlphaFoldDB" id="A0A383VTI5"/>